<organism evidence="2 3">
    <name type="scientific">Aerosakkonema funiforme FACHB-1375</name>
    <dbReference type="NCBI Taxonomy" id="2949571"/>
    <lineage>
        <taxon>Bacteria</taxon>
        <taxon>Bacillati</taxon>
        <taxon>Cyanobacteriota</taxon>
        <taxon>Cyanophyceae</taxon>
        <taxon>Oscillatoriophycideae</taxon>
        <taxon>Aerosakkonematales</taxon>
        <taxon>Aerosakkonemataceae</taxon>
        <taxon>Aerosakkonema</taxon>
    </lineage>
</organism>
<dbReference type="RefSeq" id="WP_190464110.1">
    <property type="nucleotide sequence ID" value="NZ_JACJPW010000019.1"/>
</dbReference>
<comment type="caution">
    <text evidence="2">The sequence shown here is derived from an EMBL/GenBank/DDBJ whole genome shotgun (WGS) entry which is preliminary data.</text>
</comment>
<protein>
    <submittedName>
        <fullName evidence="2">Uncharacterized protein</fullName>
    </submittedName>
</protein>
<reference evidence="2" key="2">
    <citation type="submission" date="2020-08" db="EMBL/GenBank/DDBJ databases">
        <authorList>
            <person name="Chen M."/>
            <person name="Teng W."/>
            <person name="Zhao L."/>
            <person name="Hu C."/>
            <person name="Zhou Y."/>
            <person name="Han B."/>
            <person name="Song L."/>
            <person name="Shu W."/>
        </authorList>
    </citation>
    <scope>NUCLEOTIDE SEQUENCE</scope>
    <source>
        <strain evidence="2">FACHB-1375</strain>
    </source>
</reference>
<evidence type="ECO:0000313" key="2">
    <source>
        <dbReference type="EMBL" id="MBD2181343.1"/>
    </source>
</evidence>
<dbReference type="Proteomes" id="UP000641646">
    <property type="component" value="Unassembled WGS sequence"/>
</dbReference>
<reference evidence="2" key="1">
    <citation type="journal article" date="2015" name="ISME J.">
        <title>Draft Genome Sequence of Streptomyces incarnatus NRRL8089, which Produces the Nucleoside Antibiotic Sinefungin.</title>
        <authorList>
            <person name="Oshima K."/>
            <person name="Hattori M."/>
            <person name="Shimizu H."/>
            <person name="Fukuda K."/>
            <person name="Nemoto M."/>
            <person name="Inagaki K."/>
            <person name="Tamura T."/>
        </authorList>
    </citation>
    <scope>NUCLEOTIDE SEQUENCE</scope>
    <source>
        <strain evidence="2">FACHB-1375</strain>
    </source>
</reference>
<keyword evidence="1" id="KW-0472">Membrane</keyword>
<feature type="transmembrane region" description="Helical" evidence="1">
    <location>
        <begin position="6"/>
        <end position="25"/>
    </location>
</feature>
<proteinExistence type="predicted"/>
<accession>A0A926ZFP2</accession>
<keyword evidence="1" id="KW-1133">Transmembrane helix</keyword>
<evidence type="ECO:0000256" key="1">
    <source>
        <dbReference type="SAM" id="Phobius"/>
    </source>
</evidence>
<gene>
    <name evidence="2" type="ORF">H6G03_09530</name>
</gene>
<evidence type="ECO:0000313" key="3">
    <source>
        <dbReference type="Proteomes" id="UP000641646"/>
    </source>
</evidence>
<dbReference type="EMBL" id="JACJPW010000019">
    <property type="protein sequence ID" value="MBD2181343.1"/>
    <property type="molecule type" value="Genomic_DNA"/>
</dbReference>
<name>A0A926ZFP2_9CYAN</name>
<sequence>MVLANLFIPPLLAITTFWTFMHTNVERPTAEILGVFALVIIGISIVWFLVCAPWFLNLGIAIVLFLNNRY</sequence>
<keyword evidence="1" id="KW-0812">Transmembrane</keyword>
<keyword evidence="3" id="KW-1185">Reference proteome</keyword>
<feature type="transmembrane region" description="Helical" evidence="1">
    <location>
        <begin position="32"/>
        <end position="65"/>
    </location>
</feature>
<dbReference type="AlphaFoldDB" id="A0A926ZFP2"/>